<dbReference type="EMBL" id="OZ019896">
    <property type="protein sequence ID" value="CAK9222492.1"/>
    <property type="molecule type" value="Genomic_DNA"/>
</dbReference>
<feature type="transmembrane region" description="Helical" evidence="1">
    <location>
        <begin position="180"/>
        <end position="208"/>
    </location>
</feature>
<feature type="transmembrane region" description="Helical" evidence="1">
    <location>
        <begin position="141"/>
        <end position="168"/>
    </location>
</feature>
<evidence type="ECO:0000313" key="2">
    <source>
        <dbReference type="EMBL" id="CAK9222492.1"/>
    </source>
</evidence>
<reference evidence="2" key="1">
    <citation type="submission" date="2024-02" db="EMBL/GenBank/DDBJ databases">
        <authorList>
            <consortium name="ELIXIR-Norway"/>
            <consortium name="Elixir Norway"/>
        </authorList>
    </citation>
    <scope>NUCLEOTIDE SEQUENCE</scope>
</reference>
<feature type="transmembrane region" description="Helical" evidence="1">
    <location>
        <begin position="229"/>
        <end position="250"/>
    </location>
</feature>
<organism evidence="2 3">
    <name type="scientific">Sphagnum troendelagicum</name>
    <dbReference type="NCBI Taxonomy" id="128251"/>
    <lineage>
        <taxon>Eukaryota</taxon>
        <taxon>Viridiplantae</taxon>
        <taxon>Streptophyta</taxon>
        <taxon>Embryophyta</taxon>
        <taxon>Bryophyta</taxon>
        <taxon>Sphagnophytina</taxon>
        <taxon>Sphagnopsida</taxon>
        <taxon>Sphagnales</taxon>
        <taxon>Sphagnaceae</taxon>
        <taxon>Sphagnum</taxon>
    </lineage>
</organism>
<name>A0ABP0UI09_9BRYO</name>
<feature type="transmembrane region" description="Helical" evidence="1">
    <location>
        <begin position="30"/>
        <end position="52"/>
    </location>
</feature>
<protein>
    <submittedName>
        <fullName evidence="2">Uncharacterized protein</fullName>
    </submittedName>
</protein>
<dbReference type="PANTHER" id="PTHR33133:SF1">
    <property type="entry name" value="EXPRESSED PROTEIN-RELATED"/>
    <property type="match status" value="1"/>
</dbReference>
<keyword evidence="1" id="KW-0812">Transmembrane</keyword>
<feature type="transmembrane region" description="Helical" evidence="1">
    <location>
        <begin position="270"/>
        <end position="295"/>
    </location>
</feature>
<proteinExistence type="predicted"/>
<accession>A0ABP0UI09</accession>
<feature type="transmembrane region" description="Helical" evidence="1">
    <location>
        <begin position="95"/>
        <end position="120"/>
    </location>
</feature>
<evidence type="ECO:0000256" key="1">
    <source>
        <dbReference type="SAM" id="Phobius"/>
    </source>
</evidence>
<keyword evidence="1" id="KW-1133">Transmembrane helix</keyword>
<sequence length="338" mass="38171">MDSDPEEMRFLGVVGVLKEASKILQSYMRLFISLGCTLVLPLGIVIFGHHLISAPLHHKIFINEMREELEAGTPAAAQTQRILDMELVGLALLTILYFVFAMAFSLLSTAAIVYSVASIYTGKGLSYSKVLSVVPTVWKRLVITFLWAHLVIFVYHFSFLFVLTFLHFLQRTIGLRMEFLGIPVLIAFFGMLVYLNLVWHLASVITVLEESYGLEAMKKAVSLIKGKKLVGYGLFLIYIFCVFVVLISFARTVVSHRHHIQNMPIRAFVGFTLLLLFMAITLFAILMQSVLYFVCKSTHYETIDRGALSEYLDGYLGDYMPLKGRVSLEALEAELEEV</sequence>
<evidence type="ECO:0000313" key="3">
    <source>
        <dbReference type="Proteomes" id="UP001497512"/>
    </source>
</evidence>
<dbReference type="PANTHER" id="PTHR33133">
    <property type="entry name" value="OS08G0107100 PROTEIN-RELATED"/>
    <property type="match status" value="1"/>
</dbReference>
<gene>
    <name evidence="2" type="ORF">CSSPTR1EN2_LOCUS16111</name>
</gene>
<keyword evidence="1" id="KW-0472">Membrane</keyword>
<dbReference type="Proteomes" id="UP001497512">
    <property type="component" value="Chromosome 4"/>
</dbReference>
<keyword evidence="3" id="KW-1185">Reference proteome</keyword>